<dbReference type="SUPFAM" id="SSF46689">
    <property type="entry name" value="Homeodomain-like"/>
    <property type="match status" value="1"/>
</dbReference>
<dbReference type="EMBL" id="HG994357">
    <property type="protein sequence ID" value="CAF2121900.1"/>
    <property type="molecule type" value="Genomic_DNA"/>
</dbReference>
<dbReference type="InterPro" id="IPR001005">
    <property type="entry name" value="SANT/Myb"/>
</dbReference>
<accession>A0A816V5N2</accession>
<comment type="subcellular location">
    <subcellularLocation>
        <location evidence="1">Nucleus</location>
    </subcellularLocation>
</comment>
<dbReference type="InterPro" id="IPR009057">
    <property type="entry name" value="Homeodomain-like_sf"/>
</dbReference>
<keyword evidence="3" id="KW-0238">DNA-binding</keyword>
<evidence type="ECO:0000256" key="5">
    <source>
        <dbReference type="ARBA" id="ARBA00023242"/>
    </source>
</evidence>
<dbReference type="FunFam" id="1.10.10.60:FF:000023">
    <property type="entry name" value="protein REVEILLE 6 isoform X1"/>
    <property type="match status" value="1"/>
</dbReference>
<protein>
    <submittedName>
        <fullName evidence="11">(rape) hypothetical protein</fullName>
    </submittedName>
</protein>
<feature type="compositionally biased region" description="Low complexity" evidence="6">
    <location>
        <begin position="163"/>
        <end position="180"/>
    </location>
</feature>
<feature type="compositionally biased region" description="Basic and acidic residues" evidence="6">
    <location>
        <begin position="341"/>
        <end position="350"/>
    </location>
</feature>
<dbReference type="Pfam" id="PF24904">
    <property type="entry name" value="RVE6"/>
    <property type="match status" value="1"/>
</dbReference>
<evidence type="ECO:0000259" key="8">
    <source>
        <dbReference type="PROSITE" id="PS50090"/>
    </source>
</evidence>
<evidence type="ECO:0000256" key="4">
    <source>
        <dbReference type="ARBA" id="ARBA00023163"/>
    </source>
</evidence>
<dbReference type="InterPro" id="IPR006447">
    <property type="entry name" value="Myb_dom_plants"/>
</dbReference>
<dbReference type="GO" id="GO:0003677">
    <property type="term" value="F:DNA binding"/>
    <property type="evidence" value="ECO:0007669"/>
    <property type="project" value="UniProtKB-KW"/>
</dbReference>
<reference evidence="11" key="1">
    <citation type="submission" date="2021-01" db="EMBL/GenBank/DDBJ databases">
        <authorList>
            <consortium name="Genoscope - CEA"/>
            <person name="William W."/>
        </authorList>
    </citation>
    <scope>NUCLEOTIDE SEQUENCE</scope>
</reference>
<dbReference type="Proteomes" id="UP001295469">
    <property type="component" value="Chromosome A03"/>
</dbReference>
<feature type="region of interest" description="Disordered" evidence="6">
    <location>
        <begin position="331"/>
        <end position="350"/>
    </location>
</feature>
<evidence type="ECO:0000256" key="2">
    <source>
        <dbReference type="ARBA" id="ARBA00023015"/>
    </source>
</evidence>
<evidence type="ECO:0000259" key="9">
    <source>
        <dbReference type="PROSITE" id="PS51293"/>
    </source>
</evidence>
<dbReference type="CDD" id="cd00167">
    <property type="entry name" value="SANT"/>
    <property type="match status" value="1"/>
</dbReference>
<name>A0A816V5N2_BRANA</name>
<dbReference type="InterPro" id="IPR017930">
    <property type="entry name" value="Myb_dom"/>
</dbReference>
<feature type="domain" description="Myb-like" evidence="8">
    <location>
        <begin position="53"/>
        <end position="103"/>
    </location>
</feature>
<dbReference type="PANTHER" id="PTHR12802:SF103">
    <property type="entry name" value="PROTEIN REVEILLE 6"/>
    <property type="match status" value="1"/>
</dbReference>
<keyword evidence="7" id="KW-1133">Transmembrane helix</keyword>
<dbReference type="PROSITE" id="PS51293">
    <property type="entry name" value="SANT"/>
    <property type="match status" value="1"/>
</dbReference>
<dbReference type="Pfam" id="PF00249">
    <property type="entry name" value="Myb_DNA-binding"/>
    <property type="match status" value="1"/>
</dbReference>
<dbReference type="GO" id="GO:0005634">
    <property type="term" value="C:nucleus"/>
    <property type="evidence" value="ECO:0007669"/>
    <property type="project" value="UniProtKB-SubCell"/>
</dbReference>
<keyword evidence="4" id="KW-0804">Transcription</keyword>
<organism evidence="11">
    <name type="scientific">Brassica napus</name>
    <name type="common">Rape</name>
    <dbReference type="NCBI Taxonomy" id="3708"/>
    <lineage>
        <taxon>Eukaryota</taxon>
        <taxon>Viridiplantae</taxon>
        <taxon>Streptophyta</taxon>
        <taxon>Embryophyta</taxon>
        <taxon>Tracheophyta</taxon>
        <taxon>Spermatophyta</taxon>
        <taxon>Magnoliopsida</taxon>
        <taxon>eudicotyledons</taxon>
        <taxon>Gunneridae</taxon>
        <taxon>Pentapetalae</taxon>
        <taxon>rosids</taxon>
        <taxon>malvids</taxon>
        <taxon>Brassicales</taxon>
        <taxon>Brassicaceae</taxon>
        <taxon>Brassiceae</taxon>
        <taxon>Brassica</taxon>
    </lineage>
</organism>
<dbReference type="InterPro" id="IPR017884">
    <property type="entry name" value="SANT_dom"/>
</dbReference>
<evidence type="ECO:0000256" key="7">
    <source>
        <dbReference type="SAM" id="Phobius"/>
    </source>
</evidence>
<gene>
    <name evidence="11" type="ORF">DARMORV10_A03P15580.1</name>
</gene>
<dbReference type="AlphaFoldDB" id="A0A816V5N2"/>
<dbReference type="PROSITE" id="PS50090">
    <property type="entry name" value="MYB_LIKE"/>
    <property type="match status" value="1"/>
</dbReference>
<feature type="region of interest" description="Disordered" evidence="6">
    <location>
        <begin position="107"/>
        <end position="180"/>
    </location>
</feature>
<evidence type="ECO:0000313" key="11">
    <source>
        <dbReference type="EMBL" id="CAF2121900.1"/>
    </source>
</evidence>
<feature type="compositionally biased region" description="Low complexity" evidence="6">
    <location>
        <begin position="201"/>
        <end position="212"/>
    </location>
</feature>
<dbReference type="PANTHER" id="PTHR12802">
    <property type="entry name" value="SWI/SNF COMPLEX-RELATED"/>
    <property type="match status" value="1"/>
</dbReference>
<dbReference type="GO" id="GO:0010468">
    <property type="term" value="P:regulation of gene expression"/>
    <property type="evidence" value="ECO:0007669"/>
    <property type="project" value="UniProtKB-ARBA"/>
</dbReference>
<dbReference type="PROSITE" id="PS51294">
    <property type="entry name" value="HTH_MYB"/>
    <property type="match status" value="1"/>
</dbReference>
<dbReference type="SMART" id="SM00717">
    <property type="entry name" value="SANT"/>
    <property type="match status" value="1"/>
</dbReference>
<feature type="transmembrane region" description="Helical" evidence="7">
    <location>
        <begin position="236"/>
        <end position="258"/>
    </location>
</feature>
<keyword evidence="2" id="KW-0805">Transcription regulation</keyword>
<dbReference type="NCBIfam" id="TIGR01557">
    <property type="entry name" value="myb_SHAQKYF"/>
    <property type="match status" value="1"/>
</dbReference>
<sequence length="350" mass="38340">MVSRNPNPADGSFLDPNAMTVVPAIGPFAAVAEAAETVSSGEDLSKKIRKPYTITKSRESWTEPEHDKFLEALQLFDRDWKKIEAFIGSKTVIQIRSHAQKYFLKVQKSGTGEHLPPPRPKRKAAHPYPQKAHKNAQPQVPGSFKSAAPEPIDPSSYMFRPESSSMLMTSPTTPAAPAAPWTNNVQTISFTPLPKAGAGAGANNNCSSSSENTPKPRSNRDTTEQANPSHSLRGKALLHISSIYLLLTVSYQIVYFFFVSVLPDFAQVYSFIGSVFDPYASNHLQKLKKMDPIDVETVLLLMRNLSINLSSPDFEDHRRLLSAYDIGSEAATDPGGGSKTLNKDPPEIST</sequence>
<feature type="region of interest" description="Disordered" evidence="6">
    <location>
        <begin position="192"/>
        <end position="230"/>
    </location>
</feature>
<evidence type="ECO:0000256" key="3">
    <source>
        <dbReference type="ARBA" id="ARBA00023125"/>
    </source>
</evidence>
<keyword evidence="5" id="KW-0539">Nucleus</keyword>
<keyword evidence="7" id="KW-0472">Membrane</keyword>
<evidence type="ECO:0000256" key="6">
    <source>
        <dbReference type="SAM" id="MobiDB-lite"/>
    </source>
</evidence>
<feature type="domain" description="HTH myb-type" evidence="10">
    <location>
        <begin position="53"/>
        <end position="107"/>
    </location>
</feature>
<evidence type="ECO:0000256" key="1">
    <source>
        <dbReference type="ARBA" id="ARBA00004123"/>
    </source>
</evidence>
<evidence type="ECO:0000259" key="10">
    <source>
        <dbReference type="PROSITE" id="PS51294"/>
    </source>
</evidence>
<dbReference type="Gene3D" id="1.10.10.60">
    <property type="entry name" value="Homeodomain-like"/>
    <property type="match status" value="1"/>
</dbReference>
<proteinExistence type="predicted"/>
<keyword evidence="7" id="KW-0812">Transmembrane</keyword>
<feature type="domain" description="SANT" evidence="9">
    <location>
        <begin position="56"/>
        <end position="107"/>
    </location>
</feature>